<accession>A0A2K8UD78</accession>
<dbReference type="AlphaFoldDB" id="A0A2K8UD78"/>
<gene>
    <name evidence="2" type="ORF">THSYN_23075</name>
</gene>
<protein>
    <recommendedName>
        <fullName evidence="1">Rap1a immunity protein domain-containing protein</fullName>
    </recommendedName>
</protein>
<dbReference type="KEGG" id="tsy:THSYN_23075"/>
<dbReference type="EMBL" id="CP020370">
    <property type="protein sequence ID" value="AUB83544.1"/>
    <property type="molecule type" value="Genomic_DNA"/>
</dbReference>
<proteinExistence type="predicted"/>
<evidence type="ECO:0000313" key="2">
    <source>
        <dbReference type="EMBL" id="AUB83544.1"/>
    </source>
</evidence>
<dbReference type="OrthoDB" id="5772794at2"/>
<name>A0A2K8UD78_9GAMM</name>
<evidence type="ECO:0000259" key="1">
    <source>
        <dbReference type="Pfam" id="PF18602"/>
    </source>
</evidence>
<dbReference type="Pfam" id="PF18602">
    <property type="entry name" value="Rap1a"/>
    <property type="match status" value="1"/>
</dbReference>
<sequence length="124" mass="12739">MNAIERAAAGLGLGLLLATGADGPFAATPTVAQVLAACARGAANGDRGVDAAMCEWYTAPCGCKPGQVDGSVYRWCLPVDESTPTTVRKVIAELRRAPDQTAAIDRVVPAILARLYPCTPGGPE</sequence>
<organism evidence="2 3">
    <name type="scientific">Candidatus Thiodictyon syntrophicum</name>
    <dbReference type="NCBI Taxonomy" id="1166950"/>
    <lineage>
        <taxon>Bacteria</taxon>
        <taxon>Pseudomonadati</taxon>
        <taxon>Pseudomonadota</taxon>
        <taxon>Gammaproteobacteria</taxon>
        <taxon>Chromatiales</taxon>
        <taxon>Chromatiaceae</taxon>
        <taxon>Thiodictyon</taxon>
    </lineage>
</organism>
<dbReference type="InterPro" id="IPR041238">
    <property type="entry name" value="Rap1a"/>
</dbReference>
<reference evidence="2 3" key="1">
    <citation type="submission" date="2017-03" db="EMBL/GenBank/DDBJ databases">
        <title>Complete genome sequence of Candidatus 'Thiodictyon syntrophicum' sp. nov. strain Cad16T, a photolithoautotroph purple sulfur bacterium isolated from an alpine meromictic lake.</title>
        <authorList>
            <person name="Luedin S.M."/>
            <person name="Pothier J.F."/>
            <person name="Danza F."/>
            <person name="Storelli N."/>
            <person name="Wittwer M."/>
            <person name="Tonolla M."/>
        </authorList>
    </citation>
    <scope>NUCLEOTIDE SEQUENCE [LARGE SCALE GENOMIC DNA]</scope>
    <source>
        <strain evidence="2 3">Cad16T</strain>
    </source>
</reference>
<keyword evidence="3" id="KW-1185">Reference proteome</keyword>
<dbReference type="RefSeq" id="WP_100921230.1">
    <property type="nucleotide sequence ID" value="NZ_CP020370.1"/>
</dbReference>
<evidence type="ECO:0000313" key="3">
    <source>
        <dbReference type="Proteomes" id="UP000232638"/>
    </source>
</evidence>
<dbReference type="Proteomes" id="UP000232638">
    <property type="component" value="Chromosome"/>
</dbReference>
<feature type="domain" description="Rap1a immunity protein" evidence="1">
    <location>
        <begin position="30"/>
        <end position="118"/>
    </location>
</feature>